<accession>A0ABS7KBX5</accession>
<evidence type="ECO:0000313" key="2">
    <source>
        <dbReference type="EMBL" id="MBY0099571.1"/>
    </source>
</evidence>
<keyword evidence="1" id="KW-0472">Membrane</keyword>
<keyword evidence="1" id="KW-1133">Transmembrane helix</keyword>
<name>A0ABS7KBX5_9BACI</name>
<gene>
    <name evidence="2" type="ORF">H0185_22785</name>
</gene>
<dbReference type="EMBL" id="JACWFH010000039">
    <property type="protein sequence ID" value="MBY0099571.1"/>
    <property type="molecule type" value="Genomic_DNA"/>
</dbReference>
<protein>
    <recommendedName>
        <fullName evidence="4">YesK-like protein</fullName>
    </recommendedName>
</protein>
<feature type="transmembrane region" description="Helical" evidence="1">
    <location>
        <begin position="28"/>
        <end position="49"/>
    </location>
</feature>
<keyword evidence="3" id="KW-1185">Reference proteome</keyword>
<feature type="transmembrane region" description="Helical" evidence="1">
    <location>
        <begin position="6"/>
        <end position="21"/>
    </location>
</feature>
<evidence type="ECO:0000256" key="1">
    <source>
        <dbReference type="SAM" id="Phobius"/>
    </source>
</evidence>
<evidence type="ECO:0008006" key="4">
    <source>
        <dbReference type="Google" id="ProtNLM"/>
    </source>
</evidence>
<feature type="transmembrane region" description="Helical" evidence="1">
    <location>
        <begin position="91"/>
        <end position="111"/>
    </location>
</feature>
<dbReference type="InterPro" id="IPR025434">
    <property type="entry name" value="YesK-like"/>
</dbReference>
<reference evidence="2 3" key="1">
    <citation type="submission" date="2020-07" db="EMBL/GenBank/DDBJ databases">
        <title>Fungal Genomes of the International Space Station.</title>
        <authorList>
            <person name="Seuylemezian A."/>
            <person name="Singh N.K."/>
            <person name="Wood J."/>
            <person name="Venkateswaran K."/>
        </authorList>
    </citation>
    <scope>NUCLEOTIDE SEQUENCE [LARGE SCALE GENOMIC DNA]</scope>
    <source>
        <strain evidence="2 3">PL-B2</strain>
    </source>
</reference>
<comment type="caution">
    <text evidence="2">The sequence shown here is derived from an EMBL/GenBank/DDBJ whole genome shotgun (WGS) entry which is preliminary data.</text>
</comment>
<dbReference type="Pfam" id="PF14150">
    <property type="entry name" value="YesK"/>
    <property type="match status" value="1"/>
</dbReference>
<dbReference type="RefSeq" id="WP_221875800.1">
    <property type="nucleotide sequence ID" value="NZ_JACWFH010000039.1"/>
</dbReference>
<evidence type="ECO:0000313" key="3">
    <source>
        <dbReference type="Proteomes" id="UP000769780"/>
    </source>
</evidence>
<keyword evidence="1" id="KW-0812">Transmembrane</keyword>
<feature type="transmembrane region" description="Helical" evidence="1">
    <location>
        <begin position="55"/>
        <end position="79"/>
    </location>
</feature>
<dbReference type="Proteomes" id="UP000769780">
    <property type="component" value="Unassembled WGS sequence"/>
</dbReference>
<proteinExistence type="predicted"/>
<organism evidence="2 3">
    <name type="scientific">Mesobacillus maritimus</name>
    <dbReference type="NCBI Taxonomy" id="1643336"/>
    <lineage>
        <taxon>Bacteria</taxon>
        <taxon>Bacillati</taxon>
        <taxon>Bacillota</taxon>
        <taxon>Bacilli</taxon>
        <taxon>Bacillales</taxon>
        <taxon>Bacillaceae</taxon>
        <taxon>Mesobacillus</taxon>
    </lineage>
</organism>
<sequence length="220" mass="24367">MIVSVGFFFGVIILLFTLILLKRSGKYYLAPIITVLAAVLVTIYGMFMIGGFEGMAYGILAVGIFLAGLGGVMVLPFLGKVKKKPLNIFDRLGLVLLPLILFGTIGLNMYFDEGYWIIEEGAAPSKEQNEEEELQSHYRISTISEGMKQVTLILGKEYRGKDIEVEKVSKWGSTEITVKMIESENKDEIPYIMIGLDEIKEPLKVQTTDGTVIPSVMDGL</sequence>